<feature type="non-terminal residue" evidence="1">
    <location>
        <position position="1"/>
    </location>
</feature>
<dbReference type="Proteomes" id="UP001057452">
    <property type="component" value="Chromosome 12"/>
</dbReference>
<reference evidence="1" key="1">
    <citation type="submission" date="2022-05" db="EMBL/GenBank/DDBJ databases">
        <title>Chromosome-level genome of Chaenocephalus aceratus.</title>
        <authorList>
            <person name="Park H."/>
        </authorList>
    </citation>
    <scope>NUCLEOTIDE SEQUENCE</scope>
    <source>
        <strain evidence="1">KU_202001</strain>
    </source>
</reference>
<gene>
    <name evidence="1" type="ORF">KUCAC02_009326</name>
</gene>
<feature type="non-terminal residue" evidence="1">
    <location>
        <position position="66"/>
    </location>
</feature>
<proteinExistence type="predicted"/>
<protein>
    <submittedName>
        <fullName evidence="1">Uncharacterized protein</fullName>
    </submittedName>
</protein>
<name>A0ACB9WUP0_CHAAC</name>
<sequence>NGGECRAVLHGNGFDFRCVCRLGFTDELCLTPNNHACMSSPCRNGGTCDLITLTVFRCRCSPGWSG</sequence>
<organism evidence="1 2">
    <name type="scientific">Chaenocephalus aceratus</name>
    <name type="common">Blackfin icefish</name>
    <name type="synonym">Chaenichthys aceratus</name>
    <dbReference type="NCBI Taxonomy" id="36190"/>
    <lineage>
        <taxon>Eukaryota</taxon>
        <taxon>Metazoa</taxon>
        <taxon>Chordata</taxon>
        <taxon>Craniata</taxon>
        <taxon>Vertebrata</taxon>
        <taxon>Euteleostomi</taxon>
        <taxon>Actinopterygii</taxon>
        <taxon>Neopterygii</taxon>
        <taxon>Teleostei</taxon>
        <taxon>Neoteleostei</taxon>
        <taxon>Acanthomorphata</taxon>
        <taxon>Eupercaria</taxon>
        <taxon>Perciformes</taxon>
        <taxon>Notothenioidei</taxon>
        <taxon>Channichthyidae</taxon>
        <taxon>Chaenocephalus</taxon>
    </lineage>
</organism>
<evidence type="ECO:0000313" key="1">
    <source>
        <dbReference type="EMBL" id="KAI4817037.1"/>
    </source>
</evidence>
<evidence type="ECO:0000313" key="2">
    <source>
        <dbReference type="Proteomes" id="UP001057452"/>
    </source>
</evidence>
<comment type="caution">
    <text evidence="1">The sequence shown here is derived from an EMBL/GenBank/DDBJ whole genome shotgun (WGS) entry which is preliminary data.</text>
</comment>
<keyword evidence="2" id="KW-1185">Reference proteome</keyword>
<dbReference type="EMBL" id="CM043796">
    <property type="protein sequence ID" value="KAI4817037.1"/>
    <property type="molecule type" value="Genomic_DNA"/>
</dbReference>
<accession>A0ACB9WUP0</accession>